<sequence length="188" mass="20814">MNAPFIRLVPRRTRLTRAASSRGFTLVELLVTMAIAGIVLMLAVPSMTQFLSDRAAEANAQEFVEAIRFARTEAMKRSRPVSICATSAPEDEAPVCSGKPDWDKGWLVIYPESQQVLRIQNGLRAMRADTPVDTDESQIDFQSTGIVTLGADTYDFYPVGDTGDDDYKKRVRRVEISVQGRAKVTKGI</sequence>
<evidence type="ECO:0000256" key="9">
    <source>
        <dbReference type="ARBA" id="ARBA00025772"/>
    </source>
</evidence>
<evidence type="ECO:0000256" key="5">
    <source>
        <dbReference type="ARBA" id="ARBA00022519"/>
    </source>
</evidence>
<evidence type="ECO:0000256" key="2">
    <source>
        <dbReference type="ARBA" id="ARBA00021549"/>
    </source>
</evidence>
<dbReference type="Pfam" id="PF07963">
    <property type="entry name" value="N_methyl"/>
    <property type="match status" value="1"/>
</dbReference>
<keyword evidence="8 11" id="KW-0472">Membrane</keyword>
<dbReference type="InterPro" id="IPR012902">
    <property type="entry name" value="N_methyl_site"/>
</dbReference>
<evidence type="ECO:0000313" key="14">
    <source>
        <dbReference type="Proteomes" id="UP001371218"/>
    </source>
</evidence>
<dbReference type="Pfam" id="PF12019">
    <property type="entry name" value="GspH"/>
    <property type="match status" value="1"/>
</dbReference>
<keyword evidence="4" id="KW-0488">Methylation</keyword>
<accession>A0ABU9BHH4</accession>
<dbReference type="NCBIfam" id="TIGR02532">
    <property type="entry name" value="IV_pilin_GFxxxE"/>
    <property type="match status" value="1"/>
</dbReference>
<dbReference type="Proteomes" id="UP001371218">
    <property type="component" value="Unassembled WGS sequence"/>
</dbReference>
<evidence type="ECO:0000256" key="8">
    <source>
        <dbReference type="ARBA" id="ARBA00023136"/>
    </source>
</evidence>
<dbReference type="EMBL" id="JBBUTG010000001">
    <property type="protein sequence ID" value="MEK8029394.1"/>
    <property type="molecule type" value="Genomic_DNA"/>
</dbReference>
<name>A0ABU9BHH4_9BURK</name>
<dbReference type="InterPro" id="IPR045584">
    <property type="entry name" value="Pilin-like"/>
</dbReference>
<comment type="subcellular location">
    <subcellularLocation>
        <location evidence="1">Cell inner membrane</location>
        <topology evidence="1">Single-pass membrane protein</topology>
    </subcellularLocation>
</comment>
<feature type="transmembrane region" description="Helical" evidence="11">
    <location>
        <begin position="21"/>
        <end position="44"/>
    </location>
</feature>
<comment type="similarity">
    <text evidence="9">Belongs to the GSP H family.</text>
</comment>
<dbReference type="SUPFAM" id="SSF54523">
    <property type="entry name" value="Pili subunits"/>
    <property type="match status" value="1"/>
</dbReference>
<keyword evidence="7 11" id="KW-1133">Transmembrane helix</keyword>
<evidence type="ECO:0000256" key="3">
    <source>
        <dbReference type="ARBA" id="ARBA00022475"/>
    </source>
</evidence>
<dbReference type="PROSITE" id="PS00409">
    <property type="entry name" value="PROKAR_NTER_METHYL"/>
    <property type="match status" value="1"/>
</dbReference>
<protein>
    <recommendedName>
        <fullName evidence="2">Type II secretion system protein H</fullName>
    </recommendedName>
    <alternativeName>
        <fullName evidence="10">General secretion pathway protein H</fullName>
    </alternativeName>
</protein>
<dbReference type="RefSeq" id="WP_341424216.1">
    <property type="nucleotide sequence ID" value="NZ_JBBUTG010000001.1"/>
</dbReference>
<proteinExistence type="inferred from homology"/>
<keyword evidence="5" id="KW-0997">Cell inner membrane</keyword>
<keyword evidence="14" id="KW-1185">Reference proteome</keyword>
<evidence type="ECO:0000256" key="4">
    <source>
        <dbReference type="ARBA" id="ARBA00022481"/>
    </source>
</evidence>
<comment type="caution">
    <text evidence="13">The sequence shown here is derived from an EMBL/GenBank/DDBJ whole genome shotgun (WGS) entry which is preliminary data.</text>
</comment>
<evidence type="ECO:0000256" key="11">
    <source>
        <dbReference type="SAM" id="Phobius"/>
    </source>
</evidence>
<reference evidence="13 14" key="1">
    <citation type="submission" date="2024-04" db="EMBL/GenBank/DDBJ databases">
        <title>Novel species of the genus Ideonella isolated from streams.</title>
        <authorList>
            <person name="Lu H."/>
        </authorList>
    </citation>
    <scope>NUCLEOTIDE SEQUENCE [LARGE SCALE GENOMIC DNA]</scope>
    <source>
        <strain evidence="13 14">DXS29W</strain>
    </source>
</reference>
<dbReference type="Gene3D" id="3.55.40.10">
    <property type="entry name" value="minor pseudopilin epsh domain"/>
    <property type="match status" value="1"/>
</dbReference>
<feature type="domain" description="General secretion pathway GspH" evidence="12">
    <location>
        <begin position="60"/>
        <end position="180"/>
    </location>
</feature>
<organism evidence="13 14">
    <name type="scientific">Ideonella lacteola</name>
    <dbReference type="NCBI Taxonomy" id="2984193"/>
    <lineage>
        <taxon>Bacteria</taxon>
        <taxon>Pseudomonadati</taxon>
        <taxon>Pseudomonadota</taxon>
        <taxon>Betaproteobacteria</taxon>
        <taxon>Burkholderiales</taxon>
        <taxon>Sphaerotilaceae</taxon>
        <taxon>Ideonella</taxon>
    </lineage>
</organism>
<evidence type="ECO:0000313" key="13">
    <source>
        <dbReference type="EMBL" id="MEK8029394.1"/>
    </source>
</evidence>
<evidence type="ECO:0000256" key="1">
    <source>
        <dbReference type="ARBA" id="ARBA00004377"/>
    </source>
</evidence>
<keyword evidence="6 11" id="KW-0812">Transmembrane</keyword>
<keyword evidence="3" id="KW-1003">Cell membrane</keyword>
<evidence type="ECO:0000256" key="10">
    <source>
        <dbReference type="ARBA" id="ARBA00030775"/>
    </source>
</evidence>
<evidence type="ECO:0000259" key="12">
    <source>
        <dbReference type="Pfam" id="PF12019"/>
    </source>
</evidence>
<dbReference type="InterPro" id="IPR022346">
    <property type="entry name" value="T2SS_GspH"/>
</dbReference>
<gene>
    <name evidence="13" type="ORF">AACH06_01060</name>
</gene>
<evidence type="ECO:0000256" key="6">
    <source>
        <dbReference type="ARBA" id="ARBA00022692"/>
    </source>
</evidence>
<evidence type="ECO:0000256" key="7">
    <source>
        <dbReference type="ARBA" id="ARBA00022989"/>
    </source>
</evidence>